<feature type="compositionally biased region" description="Low complexity" evidence="8">
    <location>
        <begin position="90"/>
        <end position="106"/>
    </location>
</feature>
<dbReference type="Pfam" id="PF04082">
    <property type="entry name" value="Fungal_trans"/>
    <property type="match status" value="1"/>
</dbReference>
<dbReference type="SUPFAM" id="SSF57701">
    <property type="entry name" value="Zn2/Cys6 DNA-binding domain"/>
    <property type="match status" value="1"/>
</dbReference>
<dbReference type="PROSITE" id="PS00463">
    <property type="entry name" value="ZN2_CY6_FUNGAL_1"/>
    <property type="match status" value="1"/>
</dbReference>
<dbReference type="PANTHER" id="PTHR47782:SF12">
    <property type="entry name" value="ZN(II)2CYS6 TRANSCRIPTION FACTOR (EUROFUNG)"/>
    <property type="match status" value="1"/>
</dbReference>
<gene>
    <name evidence="10" type="ORF">VTL71DRAFT_3060</name>
</gene>
<organism evidence="10 11">
    <name type="scientific">Oculimacula yallundae</name>
    <dbReference type="NCBI Taxonomy" id="86028"/>
    <lineage>
        <taxon>Eukaryota</taxon>
        <taxon>Fungi</taxon>
        <taxon>Dikarya</taxon>
        <taxon>Ascomycota</taxon>
        <taxon>Pezizomycotina</taxon>
        <taxon>Leotiomycetes</taxon>
        <taxon>Helotiales</taxon>
        <taxon>Ploettnerulaceae</taxon>
        <taxon>Oculimacula</taxon>
    </lineage>
</organism>
<dbReference type="Pfam" id="PF00172">
    <property type="entry name" value="Zn_clus"/>
    <property type="match status" value="1"/>
</dbReference>
<proteinExistence type="predicted"/>
<keyword evidence="2" id="KW-0479">Metal-binding</keyword>
<evidence type="ECO:0000256" key="3">
    <source>
        <dbReference type="ARBA" id="ARBA00022833"/>
    </source>
</evidence>
<dbReference type="PANTHER" id="PTHR47782">
    <property type="entry name" value="ZN(II)2CYS6 TRANSCRIPTION FACTOR (EUROFUNG)-RELATED"/>
    <property type="match status" value="1"/>
</dbReference>
<evidence type="ECO:0000313" key="10">
    <source>
        <dbReference type="EMBL" id="KAL2065390.1"/>
    </source>
</evidence>
<dbReference type="InterPro" id="IPR001138">
    <property type="entry name" value="Zn2Cys6_DnaBD"/>
</dbReference>
<feature type="domain" description="Zn(2)-C6 fungal-type" evidence="9">
    <location>
        <begin position="25"/>
        <end position="54"/>
    </location>
</feature>
<evidence type="ECO:0000256" key="1">
    <source>
        <dbReference type="ARBA" id="ARBA00004123"/>
    </source>
</evidence>
<keyword evidence="4" id="KW-0805">Transcription regulation</keyword>
<comment type="caution">
    <text evidence="10">The sequence shown here is derived from an EMBL/GenBank/DDBJ whole genome shotgun (WGS) entry which is preliminary data.</text>
</comment>
<dbReference type="Proteomes" id="UP001595075">
    <property type="component" value="Unassembled WGS sequence"/>
</dbReference>
<comment type="subcellular location">
    <subcellularLocation>
        <location evidence="1">Nucleus</location>
    </subcellularLocation>
</comment>
<feature type="region of interest" description="Disordered" evidence="8">
    <location>
        <begin position="82"/>
        <end position="106"/>
    </location>
</feature>
<dbReference type="InterPro" id="IPR007219">
    <property type="entry name" value="XnlR_reg_dom"/>
</dbReference>
<dbReference type="EMBL" id="JAZHXI010000012">
    <property type="protein sequence ID" value="KAL2065390.1"/>
    <property type="molecule type" value="Genomic_DNA"/>
</dbReference>
<keyword evidence="6" id="KW-0804">Transcription</keyword>
<keyword evidence="11" id="KW-1185">Reference proteome</keyword>
<evidence type="ECO:0000256" key="5">
    <source>
        <dbReference type="ARBA" id="ARBA00023125"/>
    </source>
</evidence>
<evidence type="ECO:0000259" key="9">
    <source>
        <dbReference type="PROSITE" id="PS50048"/>
    </source>
</evidence>
<evidence type="ECO:0000313" key="11">
    <source>
        <dbReference type="Proteomes" id="UP001595075"/>
    </source>
</evidence>
<dbReference type="CDD" id="cd12148">
    <property type="entry name" value="fungal_TF_MHR"/>
    <property type="match status" value="1"/>
</dbReference>
<dbReference type="PROSITE" id="PS50048">
    <property type="entry name" value="ZN2_CY6_FUNGAL_2"/>
    <property type="match status" value="1"/>
</dbReference>
<evidence type="ECO:0000256" key="7">
    <source>
        <dbReference type="ARBA" id="ARBA00023242"/>
    </source>
</evidence>
<evidence type="ECO:0000256" key="2">
    <source>
        <dbReference type="ARBA" id="ARBA00022723"/>
    </source>
</evidence>
<dbReference type="Gene3D" id="4.10.240.10">
    <property type="entry name" value="Zn(2)-C6 fungal-type DNA-binding domain"/>
    <property type="match status" value="1"/>
</dbReference>
<dbReference type="InterPro" id="IPR052202">
    <property type="entry name" value="Yeast_MetPath_Reg"/>
</dbReference>
<evidence type="ECO:0000256" key="6">
    <source>
        <dbReference type="ARBA" id="ARBA00023163"/>
    </source>
</evidence>
<keyword evidence="3" id="KW-0862">Zinc</keyword>
<evidence type="ECO:0000256" key="4">
    <source>
        <dbReference type="ARBA" id="ARBA00023015"/>
    </source>
</evidence>
<protein>
    <recommendedName>
        <fullName evidence="9">Zn(2)-C6 fungal-type domain-containing protein</fullName>
    </recommendedName>
</protein>
<name>A0ABR4C650_9HELO</name>
<reference evidence="10 11" key="1">
    <citation type="journal article" date="2024" name="Commun. Biol.">
        <title>Comparative genomic analysis of thermophilic fungi reveals convergent evolutionary adaptations and gene losses.</title>
        <authorList>
            <person name="Steindorff A.S."/>
            <person name="Aguilar-Pontes M.V."/>
            <person name="Robinson A.J."/>
            <person name="Andreopoulos B."/>
            <person name="LaButti K."/>
            <person name="Kuo A."/>
            <person name="Mondo S."/>
            <person name="Riley R."/>
            <person name="Otillar R."/>
            <person name="Haridas S."/>
            <person name="Lipzen A."/>
            <person name="Grimwood J."/>
            <person name="Schmutz J."/>
            <person name="Clum A."/>
            <person name="Reid I.D."/>
            <person name="Moisan M.C."/>
            <person name="Butler G."/>
            <person name="Nguyen T.T.M."/>
            <person name="Dewar K."/>
            <person name="Conant G."/>
            <person name="Drula E."/>
            <person name="Henrissat B."/>
            <person name="Hansel C."/>
            <person name="Singer S."/>
            <person name="Hutchinson M.I."/>
            <person name="de Vries R.P."/>
            <person name="Natvig D.O."/>
            <person name="Powell A.J."/>
            <person name="Tsang A."/>
            <person name="Grigoriev I.V."/>
        </authorList>
    </citation>
    <scope>NUCLEOTIDE SEQUENCE [LARGE SCALE GENOMIC DNA]</scope>
    <source>
        <strain evidence="10 11">CBS 494.80</strain>
    </source>
</reference>
<feature type="region of interest" description="Disordered" evidence="8">
    <location>
        <begin position="281"/>
        <end position="311"/>
    </location>
</feature>
<keyword evidence="7" id="KW-0539">Nucleus</keyword>
<keyword evidence="5" id="KW-0238">DNA-binding</keyword>
<sequence>MMASPVQGTAAAPVKKAPRSSLLRSCERCRRRKIRCDDYFPCAACTRLGLQCKIGDDRKAERTQSYLEERVKRLESLLAQQEKRDGTMVGSRPMSSSGSLNGSGASQNLRLQIPTSPAVSPAPEDALSNLGQEFHDHQSGYASSFCSSPVDMANSPSADFASWSANESLNFSDQASFFDHPRRARSFPITPNTNNHMDFGTEFPNMELDMNLLIPTIEVTSYDAGMHDVDFNLPDLSIGSCSGPPSPSLTAVSYSFGNDDYLSEVDFDLASRRSSMAYSEHSLQGSDSLKPATPRTLNFTHSRPRSRSDVLPHPTQYLDGSSSVCSPDTQFHQLFARSAQISGQIIPGADEVGYFQTFLDRVHIYLPVFSPQKVPSLATAINIASEQYSNLERFKMLLILAIGSQFKTNIGECISTIPELYFRMAQKLYPANAWQQNPSLSVIQAHLLLAIYALFSTYSPLPNGSTTGSQNNAKPNIWMLNALITASAIDLNLHDSPDIDDGEYNPFLSIYVLDKVIGILLSKPNLLRGLNIDLGSMRWVQGAEEYNRMRADEQANENIGTGWRYVLEWYRNNGRDFIL</sequence>
<dbReference type="SMART" id="SM00066">
    <property type="entry name" value="GAL4"/>
    <property type="match status" value="1"/>
</dbReference>
<evidence type="ECO:0000256" key="8">
    <source>
        <dbReference type="SAM" id="MobiDB-lite"/>
    </source>
</evidence>
<accession>A0ABR4C650</accession>
<dbReference type="CDD" id="cd00067">
    <property type="entry name" value="GAL4"/>
    <property type="match status" value="1"/>
</dbReference>
<dbReference type="InterPro" id="IPR036864">
    <property type="entry name" value="Zn2-C6_fun-type_DNA-bd_sf"/>
</dbReference>